<protein>
    <submittedName>
        <fullName evidence="9">G_PROTEIN_RECEP_F1_2 domain-containing protein</fullName>
    </submittedName>
</protein>
<dbReference type="WBParaSite" id="EVEC_0001226501-mRNA-1">
    <property type="protein sequence ID" value="EVEC_0001226501-mRNA-1"/>
    <property type="gene ID" value="EVEC_0001226501"/>
</dbReference>
<name>A0A0N4VMT3_ENTVE</name>
<proteinExistence type="predicted"/>
<keyword evidence="3 5" id="KW-1133">Transmembrane helix</keyword>
<feature type="domain" description="G-protein coupled receptors family 1 profile" evidence="6">
    <location>
        <begin position="46"/>
        <end position="151"/>
    </location>
</feature>
<comment type="subcellular location">
    <subcellularLocation>
        <location evidence="1">Membrane</location>
    </subcellularLocation>
</comment>
<dbReference type="InterPro" id="IPR017452">
    <property type="entry name" value="GPCR_Rhodpsn_7TM"/>
</dbReference>
<dbReference type="Proteomes" id="UP000274131">
    <property type="component" value="Unassembled WGS sequence"/>
</dbReference>
<reference evidence="7 8" key="2">
    <citation type="submission" date="2018-10" db="EMBL/GenBank/DDBJ databases">
        <authorList>
            <consortium name="Pathogen Informatics"/>
        </authorList>
    </citation>
    <scope>NUCLEOTIDE SEQUENCE [LARGE SCALE GENOMIC DNA]</scope>
</reference>
<keyword evidence="8" id="KW-1185">Reference proteome</keyword>
<feature type="transmembrane region" description="Helical" evidence="5">
    <location>
        <begin position="35"/>
        <end position="54"/>
    </location>
</feature>
<dbReference type="PROSITE" id="PS50262">
    <property type="entry name" value="G_PROTEIN_RECEP_F1_2"/>
    <property type="match status" value="1"/>
</dbReference>
<feature type="transmembrane region" description="Helical" evidence="5">
    <location>
        <begin position="66"/>
        <end position="87"/>
    </location>
</feature>
<evidence type="ECO:0000256" key="1">
    <source>
        <dbReference type="ARBA" id="ARBA00004370"/>
    </source>
</evidence>
<reference evidence="9" key="1">
    <citation type="submission" date="2017-02" db="UniProtKB">
        <authorList>
            <consortium name="WormBaseParasite"/>
        </authorList>
    </citation>
    <scope>IDENTIFICATION</scope>
</reference>
<evidence type="ECO:0000313" key="8">
    <source>
        <dbReference type="Proteomes" id="UP000274131"/>
    </source>
</evidence>
<keyword evidence="2 5" id="KW-0812">Transmembrane</keyword>
<sequence>MKLANLTNESFYKEVENEMITYEYLQMIRDFARHFIPGFCVCGIFSNSMALVLLRTDYLLKRLASNLYLLMLSLSGCLFLSTVFICWVDSVLIELPLYRNSEFGCRFLTFVAHMSDFNCVYMISWVSCDRAAVLFRPRWFLLHFHLTFALI</sequence>
<keyword evidence="4 5" id="KW-0472">Membrane</keyword>
<evidence type="ECO:0000256" key="3">
    <source>
        <dbReference type="ARBA" id="ARBA00022989"/>
    </source>
</evidence>
<evidence type="ECO:0000256" key="2">
    <source>
        <dbReference type="ARBA" id="ARBA00022692"/>
    </source>
</evidence>
<dbReference type="OrthoDB" id="9990906at2759"/>
<dbReference type="GO" id="GO:0016020">
    <property type="term" value="C:membrane"/>
    <property type="evidence" value="ECO:0007669"/>
    <property type="project" value="UniProtKB-SubCell"/>
</dbReference>
<evidence type="ECO:0000259" key="6">
    <source>
        <dbReference type="PROSITE" id="PS50262"/>
    </source>
</evidence>
<evidence type="ECO:0000313" key="9">
    <source>
        <dbReference type="WBParaSite" id="EVEC_0001226501-mRNA-1"/>
    </source>
</evidence>
<gene>
    <name evidence="7" type="ORF">EVEC_LOCUS11479</name>
</gene>
<evidence type="ECO:0000256" key="5">
    <source>
        <dbReference type="SAM" id="Phobius"/>
    </source>
</evidence>
<dbReference type="EMBL" id="UXUI01012144">
    <property type="protein sequence ID" value="VDD96728.1"/>
    <property type="molecule type" value="Genomic_DNA"/>
</dbReference>
<dbReference type="STRING" id="51028.A0A0N4VMT3"/>
<accession>A0A0N4VMT3</accession>
<organism evidence="9">
    <name type="scientific">Enterobius vermicularis</name>
    <name type="common">Human pinworm</name>
    <dbReference type="NCBI Taxonomy" id="51028"/>
    <lineage>
        <taxon>Eukaryota</taxon>
        <taxon>Metazoa</taxon>
        <taxon>Ecdysozoa</taxon>
        <taxon>Nematoda</taxon>
        <taxon>Chromadorea</taxon>
        <taxon>Rhabditida</taxon>
        <taxon>Spirurina</taxon>
        <taxon>Oxyuridomorpha</taxon>
        <taxon>Oxyuroidea</taxon>
        <taxon>Oxyuridae</taxon>
        <taxon>Enterobius</taxon>
    </lineage>
</organism>
<evidence type="ECO:0000313" key="7">
    <source>
        <dbReference type="EMBL" id="VDD96728.1"/>
    </source>
</evidence>
<dbReference type="AlphaFoldDB" id="A0A0N4VMT3"/>
<evidence type="ECO:0000256" key="4">
    <source>
        <dbReference type="ARBA" id="ARBA00023136"/>
    </source>
</evidence>
<dbReference type="SUPFAM" id="SSF81321">
    <property type="entry name" value="Family A G protein-coupled receptor-like"/>
    <property type="match status" value="1"/>
</dbReference>
<dbReference type="Gene3D" id="1.20.1070.10">
    <property type="entry name" value="Rhodopsin 7-helix transmembrane proteins"/>
    <property type="match status" value="1"/>
</dbReference>